<dbReference type="InterPro" id="IPR011712">
    <property type="entry name" value="Sig_transdc_His_kin_sub3_dim/P"/>
</dbReference>
<evidence type="ECO:0000256" key="3">
    <source>
        <dbReference type="ARBA" id="ARBA00004496"/>
    </source>
</evidence>
<keyword evidence="13" id="KW-0411">Iron-sulfur</keyword>
<gene>
    <name evidence="18" type="ORF">D0Z08_22930</name>
</gene>
<evidence type="ECO:0000256" key="7">
    <source>
        <dbReference type="ARBA" id="ARBA00022490"/>
    </source>
</evidence>
<dbReference type="PRINTS" id="PR00344">
    <property type="entry name" value="BCTRLSENSOR"/>
</dbReference>
<reference evidence="18 19" key="1">
    <citation type="submission" date="2018-09" db="EMBL/GenBank/DDBJ databases">
        <title>Genome sequencing of Nocardioides immobilis CCTCC AB 2017083 for comparison to Nocardioides silvaticus.</title>
        <authorList>
            <person name="Li C."/>
            <person name="Wang G."/>
        </authorList>
    </citation>
    <scope>NUCLEOTIDE SEQUENCE [LARGE SCALE GENOMIC DNA]</scope>
    <source>
        <strain evidence="18 19">CCTCC AB 2017083</strain>
    </source>
</reference>
<evidence type="ECO:0000256" key="5">
    <source>
        <dbReference type="ARBA" id="ARBA00017322"/>
    </source>
</evidence>
<dbReference type="GO" id="GO:0005737">
    <property type="term" value="C:cytoplasm"/>
    <property type="evidence" value="ECO:0007669"/>
    <property type="project" value="UniProtKB-SubCell"/>
</dbReference>
<dbReference type="PANTHER" id="PTHR24421">
    <property type="entry name" value="NITRATE/NITRITE SENSOR PROTEIN NARX-RELATED"/>
    <property type="match status" value="1"/>
</dbReference>
<protein>
    <recommendedName>
        <fullName evidence="5">Oxygen sensor histidine kinase NreB</fullName>
        <ecNumber evidence="4">2.7.13.3</ecNumber>
    </recommendedName>
    <alternativeName>
        <fullName evidence="15">Nitrogen regulation protein B</fullName>
    </alternativeName>
</protein>
<keyword evidence="19" id="KW-1185">Reference proteome</keyword>
<dbReference type="SMART" id="SM00387">
    <property type="entry name" value="HATPase_c"/>
    <property type="match status" value="1"/>
</dbReference>
<dbReference type="Pfam" id="PF07730">
    <property type="entry name" value="HisKA_3"/>
    <property type="match status" value="1"/>
</dbReference>
<dbReference type="Gene3D" id="3.30.565.10">
    <property type="entry name" value="Histidine kinase-like ATPase, C-terminal domain"/>
    <property type="match status" value="1"/>
</dbReference>
<evidence type="ECO:0000256" key="6">
    <source>
        <dbReference type="ARBA" id="ARBA00022485"/>
    </source>
</evidence>
<feature type="transmembrane region" description="Helical" evidence="16">
    <location>
        <begin position="348"/>
        <end position="373"/>
    </location>
</feature>
<keyword evidence="16" id="KW-0472">Membrane</keyword>
<evidence type="ECO:0000256" key="4">
    <source>
        <dbReference type="ARBA" id="ARBA00012438"/>
    </source>
</evidence>
<keyword evidence="12" id="KW-0902">Two-component regulatory system</keyword>
<feature type="domain" description="Histidine kinase" evidence="17">
    <location>
        <begin position="658"/>
        <end position="741"/>
    </location>
</feature>
<dbReference type="GO" id="GO:0016020">
    <property type="term" value="C:membrane"/>
    <property type="evidence" value="ECO:0007669"/>
    <property type="project" value="InterPro"/>
</dbReference>
<dbReference type="Proteomes" id="UP000283644">
    <property type="component" value="Unassembled WGS sequence"/>
</dbReference>
<evidence type="ECO:0000256" key="10">
    <source>
        <dbReference type="ARBA" id="ARBA00022777"/>
    </source>
</evidence>
<feature type="transmembrane region" description="Helical" evidence="16">
    <location>
        <begin position="247"/>
        <end position="268"/>
    </location>
</feature>
<evidence type="ECO:0000256" key="15">
    <source>
        <dbReference type="ARBA" id="ARBA00030800"/>
    </source>
</evidence>
<dbReference type="EMBL" id="QXGH01000029">
    <property type="protein sequence ID" value="RHW24824.1"/>
    <property type="molecule type" value="Genomic_DNA"/>
</dbReference>
<dbReference type="InterPro" id="IPR003594">
    <property type="entry name" value="HATPase_dom"/>
</dbReference>
<dbReference type="Pfam" id="PF02518">
    <property type="entry name" value="HATPase_c"/>
    <property type="match status" value="1"/>
</dbReference>
<feature type="transmembrane region" description="Helical" evidence="16">
    <location>
        <begin position="213"/>
        <end position="235"/>
    </location>
</feature>
<dbReference type="GO" id="GO:0046872">
    <property type="term" value="F:metal ion binding"/>
    <property type="evidence" value="ECO:0007669"/>
    <property type="project" value="UniProtKB-KW"/>
</dbReference>
<evidence type="ECO:0000256" key="14">
    <source>
        <dbReference type="ARBA" id="ARBA00024827"/>
    </source>
</evidence>
<keyword evidence="16" id="KW-0812">Transmembrane</keyword>
<feature type="transmembrane region" description="Helical" evidence="16">
    <location>
        <begin position="311"/>
        <end position="336"/>
    </location>
</feature>
<keyword evidence="10 18" id="KW-0418">Kinase</keyword>
<name>A0A417XWD1_9ACTN</name>
<feature type="transmembrane region" description="Helical" evidence="16">
    <location>
        <begin position="379"/>
        <end position="397"/>
    </location>
</feature>
<evidence type="ECO:0000256" key="2">
    <source>
        <dbReference type="ARBA" id="ARBA00001966"/>
    </source>
</evidence>
<keyword evidence="9" id="KW-0479">Metal-binding</keyword>
<comment type="catalytic activity">
    <reaction evidence="1">
        <text>ATP + protein L-histidine = ADP + protein N-phospho-L-histidine.</text>
        <dbReference type="EC" id="2.7.13.3"/>
    </reaction>
</comment>
<keyword evidence="16" id="KW-1133">Transmembrane helix</keyword>
<keyword evidence="6" id="KW-0004">4Fe-4S</keyword>
<dbReference type="GO" id="GO:0046983">
    <property type="term" value="F:protein dimerization activity"/>
    <property type="evidence" value="ECO:0007669"/>
    <property type="project" value="InterPro"/>
</dbReference>
<evidence type="ECO:0000259" key="17">
    <source>
        <dbReference type="PROSITE" id="PS50109"/>
    </source>
</evidence>
<evidence type="ECO:0000256" key="16">
    <source>
        <dbReference type="SAM" id="Phobius"/>
    </source>
</evidence>
<evidence type="ECO:0000313" key="19">
    <source>
        <dbReference type="Proteomes" id="UP000283644"/>
    </source>
</evidence>
<evidence type="ECO:0000256" key="9">
    <source>
        <dbReference type="ARBA" id="ARBA00022723"/>
    </source>
</evidence>
<feature type="transmembrane region" description="Helical" evidence="16">
    <location>
        <begin position="181"/>
        <end position="201"/>
    </location>
</feature>
<comment type="function">
    <text evidence="14">Member of the two-component regulatory system NreB/NreC involved in the control of dissimilatory nitrate/nitrite reduction in response to oxygen. NreB functions as a direct oxygen sensor histidine kinase which is autophosphorylated, in the absence of oxygen, probably at the conserved histidine residue, and transfers its phosphate group probably to a conserved aspartate residue of NreC. NreB/NreC activates the expression of the nitrate (narGHJI) and nitrite (nir) reductase operons, as well as the putative nitrate transporter gene narT.</text>
</comment>
<evidence type="ECO:0000313" key="18">
    <source>
        <dbReference type="EMBL" id="RHW24824.1"/>
    </source>
</evidence>
<comment type="subcellular location">
    <subcellularLocation>
        <location evidence="3">Cytoplasm</location>
    </subcellularLocation>
</comment>
<dbReference type="PROSITE" id="PS50109">
    <property type="entry name" value="HIS_KIN"/>
    <property type="match status" value="1"/>
</dbReference>
<feature type="transmembrane region" description="Helical" evidence="16">
    <location>
        <begin position="148"/>
        <end position="169"/>
    </location>
</feature>
<keyword evidence="8" id="KW-0808">Transferase</keyword>
<organism evidence="18 19">
    <name type="scientific">Nocardioides immobilis</name>
    <dbReference type="NCBI Taxonomy" id="2049295"/>
    <lineage>
        <taxon>Bacteria</taxon>
        <taxon>Bacillati</taxon>
        <taxon>Actinomycetota</taxon>
        <taxon>Actinomycetes</taxon>
        <taxon>Propionibacteriales</taxon>
        <taxon>Nocardioidaceae</taxon>
        <taxon>Nocardioides</taxon>
    </lineage>
</organism>
<comment type="cofactor">
    <cofactor evidence="2">
        <name>[4Fe-4S] cluster</name>
        <dbReference type="ChEBI" id="CHEBI:49883"/>
    </cofactor>
</comment>
<evidence type="ECO:0000256" key="12">
    <source>
        <dbReference type="ARBA" id="ARBA00023012"/>
    </source>
</evidence>
<keyword evidence="11" id="KW-0408">Iron</keyword>
<feature type="transmembrane region" description="Helical" evidence="16">
    <location>
        <begin position="115"/>
        <end position="136"/>
    </location>
</feature>
<dbReference type="SUPFAM" id="SSF55874">
    <property type="entry name" value="ATPase domain of HSP90 chaperone/DNA topoisomerase II/histidine kinase"/>
    <property type="match status" value="1"/>
</dbReference>
<dbReference type="CDD" id="cd16917">
    <property type="entry name" value="HATPase_UhpB-NarQ-NarX-like"/>
    <property type="match status" value="1"/>
</dbReference>
<dbReference type="InterPro" id="IPR004358">
    <property type="entry name" value="Sig_transdc_His_kin-like_C"/>
</dbReference>
<dbReference type="GO" id="GO:0051539">
    <property type="term" value="F:4 iron, 4 sulfur cluster binding"/>
    <property type="evidence" value="ECO:0007669"/>
    <property type="project" value="UniProtKB-KW"/>
</dbReference>
<feature type="transmembrane region" description="Helical" evidence="16">
    <location>
        <begin position="280"/>
        <end position="299"/>
    </location>
</feature>
<keyword evidence="7" id="KW-0963">Cytoplasm</keyword>
<dbReference type="AlphaFoldDB" id="A0A417XWD1"/>
<dbReference type="Gene3D" id="1.20.5.1930">
    <property type="match status" value="1"/>
</dbReference>
<evidence type="ECO:0000256" key="1">
    <source>
        <dbReference type="ARBA" id="ARBA00000085"/>
    </source>
</evidence>
<dbReference type="InterPro" id="IPR036890">
    <property type="entry name" value="HATPase_C_sf"/>
</dbReference>
<evidence type="ECO:0000256" key="11">
    <source>
        <dbReference type="ARBA" id="ARBA00023004"/>
    </source>
</evidence>
<dbReference type="GO" id="GO:0000155">
    <property type="term" value="F:phosphorelay sensor kinase activity"/>
    <property type="evidence" value="ECO:0007669"/>
    <property type="project" value="InterPro"/>
</dbReference>
<comment type="caution">
    <text evidence="18">The sequence shown here is derived from an EMBL/GenBank/DDBJ whole genome shotgun (WGS) entry which is preliminary data.</text>
</comment>
<dbReference type="InterPro" id="IPR005467">
    <property type="entry name" value="His_kinase_dom"/>
</dbReference>
<accession>A0A417XWD1</accession>
<dbReference type="EC" id="2.7.13.3" evidence="4"/>
<evidence type="ECO:0000256" key="8">
    <source>
        <dbReference type="ARBA" id="ARBA00022679"/>
    </source>
</evidence>
<sequence>MVTAAWAMPVAWIAVALLSGPSDGTAVSSSSIDEDQRWGTGVRVLRAYGDTPLIEGDTVLRIDGRTVEDWLSDGGSGSWSDGDAPLYEIRRPAAEIDHEIDIEVPLTRYPIGDAILANLSTVSLAPLLLGFASFAFWRRPGSAASRSFLAGAALMSGGLTSWPLGLGAIDLAGARGVWPQLVGEGAFALGLGALLLSAVALGTPPGWLRHRPWVVPAVVALPYGGYLVWVLTVVNRADDQPDRLQDLVTVAVPALAAALPAMLLVLVVTYLRAQDTVDRLALRLLLLAVVGGLAARVLLVDLPAGLGDAALVPWEILGPPLVGAVLCSVVVAMLRFRLEEIEPTVRRALVQALLATLVGSVFVAVAGAVNLASDTSFDAMVAGGVVALLLLPVAVGLQRAVRRLVYGDRAFPGRVVSELRRLDPLTAPEEALEETLRVLARRLQLSYASIEVFGEGGLDQIEASIGEKRGRTTDIDLVAGGATLGRMRLQVAVGRDPFGPGDRRLLADVGSQVGALVQAVAINRELQRSRQRIVSAREEERRRVRRDLHDGLGPSLATLAMGLDSARDLLDEDPAKAAVLLGQLSDQTRAEITEVRRVIDGLRPPALDQLGLVTALRQRADQHNLAGDTTARDGLAWSVEADDDLEPLPAAVEVAAYRIVLEAVANAVRHSEAGSCAVSLRRDGDALRIEVRDSGVGMPADPAPGVGLTSMRERTEELGGTCTVSSAPGGTVVTVRLPLGAPSQESTR</sequence>
<dbReference type="InterPro" id="IPR050482">
    <property type="entry name" value="Sensor_HK_TwoCompSys"/>
</dbReference>
<proteinExistence type="predicted"/>
<evidence type="ECO:0000256" key="13">
    <source>
        <dbReference type="ARBA" id="ARBA00023014"/>
    </source>
</evidence>